<accession>R9PDY0</accession>
<evidence type="ECO:0000313" key="1">
    <source>
        <dbReference type="EMBL" id="GAC96290.1"/>
    </source>
</evidence>
<proteinExistence type="predicted"/>
<dbReference type="Proteomes" id="UP000014071">
    <property type="component" value="Unassembled WGS sequence"/>
</dbReference>
<dbReference type="HOGENOM" id="CLU_2321375_0_0_1"/>
<protein>
    <submittedName>
        <fullName evidence="1">Uncharacterized protein</fullName>
    </submittedName>
</protein>
<organism evidence="1 2">
    <name type="scientific">Pseudozyma hubeiensis (strain SY62)</name>
    <name type="common">Yeast</name>
    <dbReference type="NCBI Taxonomy" id="1305764"/>
    <lineage>
        <taxon>Eukaryota</taxon>
        <taxon>Fungi</taxon>
        <taxon>Dikarya</taxon>
        <taxon>Basidiomycota</taxon>
        <taxon>Ustilaginomycotina</taxon>
        <taxon>Ustilaginomycetes</taxon>
        <taxon>Ustilaginales</taxon>
        <taxon>Ustilaginaceae</taxon>
        <taxon>Pseudozyma</taxon>
    </lineage>
</organism>
<dbReference type="AlphaFoldDB" id="R9PDY0"/>
<dbReference type="RefSeq" id="XP_012189877.1">
    <property type="nucleotide sequence ID" value="XM_012334487.1"/>
</dbReference>
<gene>
    <name evidence="1" type="ORF">PHSY_003870</name>
</gene>
<reference evidence="2" key="1">
    <citation type="journal article" date="2013" name="Genome Announc.">
        <title>Draft genome sequence of the basidiomycetous yeast-like fungus Pseudozyma hubeiensis SY62, which produces an abundant amount of the biosurfactant mannosylerythritol lipids.</title>
        <authorList>
            <person name="Konishi M."/>
            <person name="Hatada Y."/>
            <person name="Horiuchi J."/>
        </authorList>
    </citation>
    <scope>NUCLEOTIDE SEQUENCE [LARGE SCALE GENOMIC DNA]</scope>
    <source>
        <strain evidence="2">SY62</strain>
    </source>
</reference>
<dbReference type="GeneID" id="24109156"/>
<name>R9PDY0_PSEHS</name>
<dbReference type="EMBL" id="DF238801">
    <property type="protein sequence ID" value="GAC96290.1"/>
    <property type="molecule type" value="Genomic_DNA"/>
</dbReference>
<sequence>MQRKDPSEFGKSKRICFHKFEFVLHCNSDPAARCWDSEPVFNIEHWKSAFPAGESRDVPSQQPQPQFGYRFFHLLRSLDQRRLNENRQSNRRTLTDIRN</sequence>
<keyword evidence="2" id="KW-1185">Reference proteome</keyword>
<evidence type="ECO:0000313" key="2">
    <source>
        <dbReference type="Proteomes" id="UP000014071"/>
    </source>
</evidence>